<protein>
    <submittedName>
        <fullName evidence="1">Uncharacterized protein</fullName>
    </submittedName>
</protein>
<reference evidence="1" key="1">
    <citation type="journal article" date="2015" name="Nature">
        <title>Complex archaea that bridge the gap between prokaryotes and eukaryotes.</title>
        <authorList>
            <person name="Spang A."/>
            <person name="Saw J.H."/>
            <person name="Jorgensen S.L."/>
            <person name="Zaremba-Niedzwiedzka K."/>
            <person name="Martijn J."/>
            <person name="Lind A.E."/>
            <person name="van Eijk R."/>
            <person name="Schleper C."/>
            <person name="Guy L."/>
            <person name="Ettema T.J."/>
        </authorList>
    </citation>
    <scope>NUCLEOTIDE SEQUENCE</scope>
</reference>
<sequence>SGNPLRNQGGGGKSDPYCVGIYAESPQSFFVAQNSPRFEGWDYEIILTKYL</sequence>
<dbReference type="EMBL" id="LAZR01019770">
    <property type="protein sequence ID" value="KKL91307.1"/>
    <property type="molecule type" value="Genomic_DNA"/>
</dbReference>
<feature type="non-terminal residue" evidence="1">
    <location>
        <position position="1"/>
    </location>
</feature>
<gene>
    <name evidence="1" type="ORF">LCGC14_1896010</name>
</gene>
<proteinExistence type="predicted"/>
<name>A0A0F9IW71_9ZZZZ</name>
<organism evidence="1">
    <name type="scientific">marine sediment metagenome</name>
    <dbReference type="NCBI Taxonomy" id="412755"/>
    <lineage>
        <taxon>unclassified sequences</taxon>
        <taxon>metagenomes</taxon>
        <taxon>ecological metagenomes</taxon>
    </lineage>
</organism>
<comment type="caution">
    <text evidence="1">The sequence shown here is derived from an EMBL/GenBank/DDBJ whole genome shotgun (WGS) entry which is preliminary data.</text>
</comment>
<accession>A0A0F9IW71</accession>
<dbReference type="AlphaFoldDB" id="A0A0F9IW71"/>
<evidence type="ECO:0000313" key="1">
    <source>
        <dbReference type="EMBL" id="KKL91307.1"/>
    </source>
</evidence>